<dbReference type="AlphaFoldDB" id="A0A7J8BYJ8"/>
<proteinExistence type="predicted"/>
<evidence type="ECO:0000313" key="2">
    <source>
        <dbReference type="Proteomes" id="UP000550707"/>
    </source>
</evidence>
<dbReference type="EMBL" id="JACASF010000022">
    <property type="protein sequence ID" value="KAF6403675.1"/>
    <property type="molecule type" value="Genomic_DNA"/>
</dbReference>
<comment type="caution">
    <text evidence="1">The sequence shown here is derived from an EMBL/GenBank/DDBJ whole genome shotgun (WGS) entry which is preliminary data.</text>
</comment>
<sequence length="177" mass="18856">MEARTPAGVGGARIPAGVGGGVRCPHADSAPPSWSSPTIPPQPPLIPRHVLPRRRHCQAGDVLSFQAEAEAPARGGFKCHPLSPHPTPGGKKSFKHPDQGTLVTSSCSWRLPFSREGQGPPSKLPGVLIPRVLPLLHSVGLPPEILHFSQLWFCHQGTPTHRTPSSPVTLCLDFLSI</sequence>
<reference evidence="1 2" key="1">
    <citation type="journal article" date="2020" name="Nature">
        <title>Six reference-quality genomes reveal evolution of bat adaptations.</title>
        <authorList>
            <person name="Jebb D."/>
            <person name="Huang Z."/>
            <person name="Pippel M."/>
            <person name="Hughes G.M."/>
            <person name="Lavrichenko K."/>
            <person name="Devanna P."/>
            <person name="Winkler S."/>
            <person name="Jermiin L.S."/>
            <person name="Skirmuntt E.C."/>
            <person name="Katzourakis A."/>
            <person name="Burkitt-Gray L."/>
            <person name="Ray D.A."/>
            <person name="Sullivan K.A.M."/>
            <person name="Roscito J.G."/>
            <person name="Kirilenko B.M."/>
            <person name="Davalos L.M."/>
            <person name="Corthals A.P."/>
            <person name="Power M.L."/>
            <person name="Jones G."/>
            <person name="Ransome R.D."/>
            <person name="Dechmann D.K.N."/>
            <person name="Locatelli A.G."/>
            <person name="Puechmaille S.J."/>
            <person name="Fedrigo O."/>
            <person name="Jarvis E.D."/>
            <person name="Hiller M."/>
            <person name="Vernes S.C."/>
            <person name="Myers E.W."/>
            <person name="Teeling E.C."/>
        </authorList>
    </citation>
    <scope>NUCLEOTIDE SEQUENCE [LARGE SCALE GENOMIC DNA]</scope>
    <source>
        <strain evidence="1">MMolMol1</strain>
        <tissue evidence="1">Muscle</tissue>
    </source>
</reference>
<protein>
    <submittedName>
        <fullName evidence="1">Uncharacterized protein</fullName>
    </submittedName>
</protein>
<dbReference type="Proteomes" id="UP000550707">
    <property type="component" value="Unassembled WGS sequence"/>
</dbReference>
<dbReference type="InParanoid" id="A0A7J8BYJ8"/>
<accession>A0A7J8BYJ8</accession>
<organism evidence="1 2">
    <name type="scientific">Molossus molossus</name>
    <name type="common">Pallas' mastiff bat</name>
    <name type="synonym">Vespertilio molossus</name>
    <dbReference type="NCBI Taxonomy" id="27622"/>
    <lineage>
        <taxon>Eukaryota</taxon>
        <taxon>Metazoa</taxon>
        <taxon>Chordata</taxon>
        <taxon>Craniata</taxon>
        <taxon>Vertebrata</taxon>
        <taxon>Euteleostomi</taxon>
        <taxon>Mammalia</taxon>
        <taxon>Eutheria</taxon>
        <taxon>Laurasiatheria</taxon>
        <taxon>Chiroptera</taxon>
        <taxon>Yangochiroptera</taxon>
        <taxon>Molossidae</taxon>
        <taxon>Molossus</taxon>
    </lineage>
</organism>
<keyword evidence="2" id="KW-1185">Reference proteome</keyword>
<gene>
    <name evidence="1" type="ORF">HJG59_010073</name>
</gene>
<evidence type="ECO:0000313" key="1">
    <source>
        <dbReference type="EMBL" id="KAF6403675.1"/>
    </source>
</evidence>
<name>A0A7J8BYJ8_MOLMO</name>